<evidence type="ECO:0000313" key="4">
    <source>
        <dbReference type="Proteomes" id="UP000248764"/>
    </source>
</evidence>
<dbReference type="PANTHER" id="PTHR43540:SF6">
    <property type="entry name" value="ISOCHORISMATASE-LIKE DOMAIN-CONTAINING PROTEIN"/>
    <property type="match status" value="1"/>
</dbReference>
<organism evidence="3 4">
    <name type="scientific">Jiangella anatolica</name>
    <dbReference type="NCBI Taxonomy" id="2670374"/>
    <lineage>
        <taxon>Bacteria</taxon>
        <taxon>Bacillati</taxon>
        <taxon>Actinomycetota</taxon>
        <taxon>Actinomycetes</taxon>
        <taxon>Jiangellales</taxon>
        <taxon>Jiangellaceae</taxon>
        <taxon>Jiangella</taxon>
    </lineage>
</organism>
<evidence type="ECO:0000256" key="1">
    <source>
        <dbReference type="ARBA" id="ARBA00022801"/>
    </source>
</evidence>
<dbReference type="PRINTS" id="PR01398">
    <property type="entry name" value="ISCHRISMTASE"/>
</dbReference>
<reference evidence="3 4" key="1">
    <citation type="submission" date="2018-01" db="EMBL/GenBank/DDBJ databases">
        <title>Draft genome sequence of Jiangella sp. GTF31.</title>
        <authorList>
            <person name="Sahin N."/>
            <person name="Ay H."/>
            <person name="Saygin H."/>
        </authorList>
    </citation>
    <scope>NUCLEOTIDE SEQUENCE [LARGE SCALE GENOMIC DNA]</scope>
    <source>
        <strain evidence="3 4">GTF31</strain>
    </source>
</reference>
<accession>A0A2W2CBJ7</accession>
<sequence length="211" mass="22811">MTSTQTTPDPARTHVVGAAVLVVVDIQGGSGQTPPGDGGIPVMGGREQRAPRVRKLIDLARSAGVPVVFIQEVHKPSLVDIGRELDGAEGPHCIEGEDGTELASWLDPRPEEFVIRKRRYSAFFGTELEIVLKSYRAETLLLVGGLTDVCIHYTAVDAHQHDYRVRVITDCVGGSSERAHAYALEAIEYLQRDALVVADDVAAWLTEQAGS</sequence>
<dbReference type="EMBL" id="POTW01000007">
    <property type="protein sequence ID" value="PZF85647.1"/>
    <property type="molecule type" value="Genomic_DNA"/>
</dbReference>
<name>A0A2W2CBJ7_9ACTN</name>
<dbReference type="Gene3D" id="3.40.50.850">
    <property type="entry name" value="Isochorismatase-like"/>
    <property type="match status" value="1"/>
</dbReference>
<proteinExistence type="predicted"/>
<keyword evidence="1 3" id="KW-0378">Hydrolase</keyword>
<protein>
    <submittedName>
        <fullName evidence="3">Cysteine hydrolase</fullName>
    </submittedName>
</protein>
<dbReference type="InterPro" id="IPR016291">
    <property type="entry name" value="Isochorismatase"/>
</dbReference>
<dbReference type="SUPFAM" id="SSF52499">
    <property type="entry name" value="Isochorismatase-like hydrolases"/>
    <property type="match status" value="1"/>
</dbReference>
<dbReference type="Proteomes" id="UP000248764">
    <property type="component" value="Unassembled WGS sequence"/>
</dbReference>
<dbReference type="Pfam" id="PF00857">
    <property type="entry name" value="Isochorismatase"/>
    <property type="match status" value="1"/>
</dbReference>
<comment type="caution">
    <text evidence="3">The sequence shown here is derived from an EMBL/GenBank/DDBJ whole genome shotgun (WGS) entry which is preliminary data.</text>
</comment>
<dbReference type="InterPro" id="IPR036380">
    <property type="entry name" value="Isochorismatase-like_sf"/>
</dbReference>
<dbReference type="AlphaFoldDB" id="A0A2W2CBJ7"/>
<dbReference type="GO" id="GO:0008908">
    <property type="term" value="F:isochorismatase activity"/>
    <property type="evidence" value="ECO:0007669"/>
    <property type="project" value="InterPro"/>
</dbReference>
<feature type="domain" description="Isochorismatase-like" evidence="2">
    <location>
        <begin position="20"/>
        <end position="188"/>
    </location>
</feature>
<evidence type="ECO:0000313" key="3">
    <source>
        <dbReference type="EMBL" id="PZF85647.1"/>
    </source>
</evidence>
<dbReference type="InterPro" id="IPR050272">
    <property type="entry name" value="Isochorismatase-like_hydrls"/>
</dbReference>
<dbReference type="PANTHER" id="PTHR43540">
    <property type="entry name" value="PEROXYUREIDOACRYLATE/UREIDOACRYLATE AMIDOHYDROLASE-RELATED"/>
    <property type="match status" value="1"/>
</dbReference>
<gene>
    <name evidence="3" type="ORF">C1I92_04590</name>
</gene>
<dbReference type="InterPro" id="IPR000868">
    <property type="entry name" value="Isochorismatase-like_dom"/>
</dbReference>
<dbReference type="RefSeq" id="WP_111253487.1">
    <property type="nucleotide sequence ID" value="NZ_POTW01000007.1"/>
</dbReference>
<evidence type="ECO:0000259" key="2">
    <source>
        <dbReference type="Pfam" id="PF00857"/>
    </source>
</evidence>
<dbReference type="CDD" id="cd00431">
    <property type="entry name" value="cysteine_hydrolases"/>
    <property type="match status" value="1"/>
</dbReference>
<keyword evidence="4" id="KW-1185">Reference proteome</keyword>